<dbReference type="EMBL" id="JASPKY010000953">
    <property type="protein sequence ID" value="KAK9679946.1"/>
    <property type="molecule type" value="Genomic_DNA"/>
</dbReference>
<keyword evidence="3" id="KW-1185">Reference proteome</keyword>
<feature type="region of interest" description="Disordered" evidence="1">
    <location>
        <begin position="85"/>
        <end position="112"/>
    </location>
</feature>
<dbReference type="Proteomes" id="UP001458880">
    <property type="component" value="Unassembled WGS sequence"/>
</dbReference>
<feature type="compositionally biased region" description="Basic and acidic residues" evidence="1">
    <location>
        <begin position="99"/>
        <end position="112"/>
    </location>
</feature>
<sequence>MHIIGQGMTPMKNLTRFRPITPLTRHHTRCTYYNGIGHPYTRNRRAHLSSGHRLVAAADDLMTAAGIVGWMDQFMCESDKAPVAKSPDGFSTSAGGVGEKGRLFDVRDRETW</sequence>
<reference evidence="2 3" key="1">
    <citation type="journal article" date="2024" name="BMC Genomics">
        <title>De novo assembly and annotation of Popillia japonica's genome with initial clues to its potential as an invasive pest.</title>
        <authorList>
            <person name="Cucini C."/>
            <person name="Boschi S."/>
            <person name="Funari R."/>
            <person name="Cardaioli E."/>
            <person name="Iannotti N."/>
            <person name="Marturano G."/>
            <person name="Paoli F."/>
            <person name="Bruttini M."/>
            <person name="Carapelli A."/>
            <person name="Frati F."/>
            <person name="Nardi F."/>
        </authorList>
    </citation>
    <scope>NUCLEOTIDE SEQUENCE [LARGE SCALE GENOMIC DNA]</scope>
    <source>
        <strain evidence="2">DMR45628</strain>
    </source>
</reference>
<protein>
    <submittedName>
        <fullName evidence="2">Uncharacterized protein</fullName>
    </submittedName>
</protein>
<accession>A0AAW1HUH0</accession>
<comment type="caution">
    <text evidence="2">The sequence shown here is derived from an EMBL/GenBank/DDBJ whole genome shotgun (WGS) entry which is preliminary data.</text>
</comment>
<gene>
    <name evidence="2" type="ORF">QE152_g39540</name>
</gene>
<proteinExistence type="predicted"/>
<dbReference type="AlphaFoldDB" id="A0AAW1HUH0"/>
<organism evidence="2 3">
    <name type="scientific">Popillia japonica</name>
    <name type="common">Japanese beetle</name>
    <dbReference type="NCBI Taxonomy" id="7064"/>
    <lineage>
        <taxon>Eukaryota</taxon>
        <taxon>Metazoa</taxon>
        <taxon>Ecdysozoa</taxon>
        <taxon>Arthropoda</taxon>
        <taxon>Hexapoda</taxon>
        <taxon>Insecta</taxon>
        <taxon>Pterygota</taxon>
        <taxon>Neoptera</taxon>
        <taxon>Endopterygota</taxon>
        <taxon>Coleoptera</taxon>
        <taxon>Polyphaga</taxon>
        <taxon>Scarabaeiformia</taxon>
        <taxon>Scarabaeidae</taxon>
        <taxon>Rutelinae</taxon>
        <taxon>Popillia</taxon>
    </lineage>
</organism>
<evidence type="ECO:0000313" key="2">
    <source>
        <dbReference type="EMBL" id="KAK9679946.1"/>
    </source>
</evidence>
<evidence type="ECO:0000313" key="3">
    <source>
        <dbReference type="Proteomes" id="UP001458880"/>
    </source>
</evidence>
<evidence type="ECO:0000256" key="1">
    <source>
        <dbReference type="SAM" id="MobiDB-lite"/>
    </source>
</evidence>
<name>A0AAW1HUH0_POPJA</name>